<protein>
    <recommendedName>
        <fullName evidence="5">IF rod domain-containing protein</fullName>
    </recommendedName>
</protein>
<dbReference type="Ensembl" id="ENSMLUT00000029984.1">
    <property type="protein sequence ID" value="ENSMLUP00000018119.1"/>
    <property type="gene ID" value="ENSMLUG00000030025.1"/>
</dbReference>
<dbReference type="eggNOG" id="ENOG502QUS8">
    <property type="taxonomic scope" value="Eukaryota"/>
</dbReference>
<evidence type="ECO:0000313" key="7">
    <source>
        <dbReference type="Proteomes" id="UP000001074"/>
    </source>
</evidence>
<dbReference type="GO" id="GO:0005198">
    <property type="term" value="F:structural molecule activity"/>
    <property type="evidence" value="ECO:0007669"/>
    <property type="project" value="InterPro"/>
</dbReference>
<dbReference type="PROSITE" id="PS51842">
    <property type="entry name" value="IF_ROD_2"/>
    <property type="match status" value="1"/>
</dbReference>
<evidence type="ECO:0000256" key="2">
    <source>
        <dbReference type="ARBA" id="ARBA00022744"/>
    </source>
</evidence>
<dbReference type="PANTHER" id="PTHR23239">
    <property type="entry name" value="INTERMEDIATE FILAMENT"/>
    <property type="match status" value="1"/>
</dbReference>
<dbReference type="STRING" id="59463.ENSMLUP00000018119"/>
<dbReference type="InParanoid" id="G1Q336"/>
<dbReference type="PANTHER" id="PTHR23239:SF349">
    <property type="entry name" value="KERATIN, TYPE I CYTOSKELETAL 18"/>
    <property type="match status" value="1"/>
</dbReference>
<feature type="domain" description="IF rod" evidence="5">
    <location>
        <begin position="1"/>
        <end position="172"/>
    </location>
</feature>
<evidence type="ECO:0000256" key="4">
    <source>
        <dbReference type="ARBA" id="ARBA00023054"/>
    </source>
</evidence>
<keyword evidence="3" id="KW-0403">Intermediate filament</keyword>
<evidence type="ECO:0000256" key="3">
    <source>
        <dbReference type="ARBA" id="ARBA00022754"/>
    </source>
</evidence>
<sequence>AWLASSMASVYASSGSQISVPLHQHLGQLVVQGSRGHRDIQREKETVQCLNDNLSSIWRGKMQEHLEKTGPKVRGWRHYFKIIDLRAQIFASSVDNACIIVQIDNACLAAEDLRLKYEMELAMRQSVESDISGLQKVDDIDITWLQLDTEIEAVKGELVFMKKNHNEEENGL</sequence>
<keyword evidence="1" id="KW-0597">Phosphoprotein</keyword>
<dbReference type="InterPro" id="IPR002957">
    <property type="entry name" value="Keratin_I"/>
</dbReference>
<reference evidence="6" key="2">
    <citation type="submission" date="2025-08" db="UniProtKB">
        <authorList>
            <consortium name="Ensembl"/>
        </authorList>
    </citation>
    <scope>IDENTIFICATION</scope>
</reference>
<dbReference type="GeneTree" id="ENSGT00940000153309"/>
<evidence type="ECO:0000313" key="6">
    <source>
        <dbReference type="Ensembl" id="ENSMLUP00000018119.1"/>
    </source>
</evidence>
<accession>G1Q336</accession>
<reference evidence="6 7" key="1">
    <citation type="journal article" date="2011" name="Nature">
        <title>A high-resolution map of human evolutionary constraint using 29 mammals.</title>
        <authorList>
            <person name="Lindblad-Toh K."/>
            <person name="Garber M."/>
            <person name="Zuk O."/>
            <person name="Lin M.F."/>
            <person name="Parker B.J."/>
            <person name="Washietl S."/>
            <person name="Kheradpour P."/>
            <person name="Ernst J."/>
            <person name="Jordan G."/>
            <person name="Mauceli E."/>
            <person name="Ward L.D."/>
            <person name="Lowe C.B."/>
            <person name="Holloway A.K."/>
            <person name="Clamp M."/>
            <person name="Gnerre S."/>
            <person name="Alfoldi J."/>
            <person name="Beal K."/>
            <person name="Chang J."/>
            <person name="Clawson H."/>
            <person name="Cuff J."/>
            <person name="Di Palma F."/>
            <person name="Fitzgerald S."/>
            <person name="Flicek P."/>
            <person name="Guttman M."/>
            <person name="Hubisz M.J."/>
            <person name="Jaffe D.B."/>
            <person name="Jungreis I."/>
            <person name="Kent W.J."/>
            <person name="Kostka D."/>
            <person name="Lara M."/>
            <person name="Martins A.L."/>
            <person name="Massingham T."/>
            <person name="Moltke I."/>
            <person name="Raney B.J."/>
            <person name="Rasmussen M.D."/>
            <person name="Robinson J."/>
            <person name="Stark A."/>
            <person name="Vilella A.J."/>
            <person name="Wen J."/>
            <person name="Xie X."/>
            <person name="Zody M.C."/>
            <person name="Baldwin J."/>
            <person name="Bloom T."/>
            <person name="Chin C.W."/>
            <person name="Heiman D."/>
            <person name="Nicol R."/>
            <person name="Nusbaum C."/>
            <person name="Young S."/>
            <person name="Wilkinson J."/>
            <person name="Worley K.C."/>
            <person name="Kovar C.L."/>
            <person name="Muzny D.M."/>
            <person name="Gibbs R.A."/>
            <person name="Cree A."/>
            <person name="Dihn H.H."/>
            <person name="Fowler G."/>
            <person name="Jhangiani S."/>
            <person name="Joshi V."/>
            <person name="Lee S."/>
            <person name="Lewis L.R."/>
            <person name="Nazareth L.V."/>
            <person name="Okwuonu G."/>
            <person name="Santibanez J."/>
            <person name="Warren W.C."/>
            <person name="Mardis E.R."/>
            <person name="Weinstock G.M."/>
            <person name="Wilson R.K."/>
            <person name="Delehaunty K."/>
            <person name="Dooling D."/>
            <person name="Fronik C."/>
            <person name="Fulton L."/>
            <person name="Fulton B."/>
            <person name="Graves T."/>
            <person name="Minx P."/>
            <person name="Sodergren E."/>
            <person name="Birney E."/>
            <person name="Margulies E.H."/>
            <person name="Herrero J."/>
            <person name="Green E.D."/>
            <person name="Haussler D."/>
            <person name="Siepel A."/>
            <person name="Goldman N."/>
            <person name="Pollard K.S."/>
            <person name="Pedersen J.S."/>
            <person name="Lander E.S."/>
            <person name="Kellis M."/>
        </authorList>
    </citation>
    <scope>NUCLEOTIDE SEQUENCE [LARGE SCALE GENOMIC DNA]</scope>
</reference>
<dbReference type="AlphaFoldDB" id="G1Q336"/>
<proteinExistence type="predicted"/>
<keyword evidence="7" id="KW-1185">Reference proteome</keyword>
<dbReference type="Gene3D" id="1.20.5.1160">
    <property type="entry name" value="Vasodilator-stimulated phosphoprotein"/>
    <property type="match status" value="1"/>
</dbReference>
<dbReference type="GO" id="GO:0045104">
    <property type="term" value="P:intermediate filament cytoskeleton organization"/>
    <property type="evidence" value="ECO:0007669"/>
    <property type="project" value="TreeGrafter"/>
</dbReference>
<keyword evidence="4" id="KW-0175">Coiled coil</keyword>
<organism evidence="6 7">
    <name type="scientific">Myotis lucifugus</name>
    <name type="common">Little brown bat</name>
    <dbReference type="NCBI Taxonomy" id="59463"/>
    <lineage>
        <taxon>Eukaryota</taxon>
        <taxon>Metazoa</taxon>
        <taxon>Chordata</taxon>
        <taxon>Craniata</taxon>
        <taxon>Vertebrata</taxon>
        <taxon>Euteleostomi</taxon>
        <taxon>Mammalia</taxon>
        <taxon>Eutheria</taxon>
        <taxon>Laurasiatheria</taxon>
        <taxon>Chiroptera</taxon>
        <taxon>Yangochiroptera</taxon>
        <taxon>Vespertilionidae</taxon>
        <taxon>Myotis</taxon>
    </lineage>
</organism>
<dbReference type="EMBL" id="AAPE02054677">
    <property type="status" value="NOT_ANNOTATED_CDS"/>
    <property type="molecule type" value="Genomic_DNA"/>
</dbReference>
<dbReference type="InterPro" id="IPR039008">
    <property type="entry name" value="IF_rod_dom"/>
</dbReference>
<evidence type="ECO:0000259" key="5">
    <source>
        <dbReference type="PROSITE" id="PS51842"/>
    </source>
</evidence>
<dbReference type="Pfam" id="PF00038">
    <property type="entry name" value="Filament"/>
    <property type="match status" value="1"/>
</dbReference>
<dbReference type="GO" id="GO:0045095">
    <property type="term" value="C:keratin filament"/>
    <property type="evidence" value="ECO:0007669"/>
    <property type="project" value="TreeGrafter"/>
</dbReference>
<dbReference type="HOGENOM" id="CLU_012560_1_1_1"/>
<name>G1Q336_MYOLU</name>
<evidence type="ECO:0000256" key="1">
    <source>
        <dbReference type="ARBA" id="ARBA00022553"/>
    </source>
</evidence>
<reference evidence="6" key="3">
    <citation type="submission" date="2025-09" db="UniProtKB">
        <authorList>
            <consortium name="Ensembl"/>
        </authorList>
    </citation>
    <scope>IDENTIFICATION</scope>
</reference>
<keyword evidence="2" id="KW-0416">Keratin</keyword>
<dbReference type="Proteomes" id="UP000001074">
    <property type="component" value="Unassembled WGS sequence"/>
</dbReference>